<dbReference type="STRING" id="683260.SAMN05421874_14113"/>
<evidence type="ECO:0000256" key="1">
    <source>
        <dbReference type="ARBA" id="ARBA00004141"/>
    </source>
</evidence>
<evidence type="ECO:0000313" key="8">
    <source>
        <dbReference type="EMBL" id="SDM15112.1"/>
    </source>
</evidence>
<comment type="caution">
    <text evidence="6">Lacks conserved residue(s) required for the propagation of feature annotation.</text>
</comment>
<dbReference type="GO" id="GO:0046677">
    <property type="term" value="P:response to antibiotic"/>
    <property type="evidence" value="ECO:0007669"/>
    <property type="project" value="UniProtKB-KW"/>
</dbReference>
<evidence type="ECO:0000313" key="9">
    <source>
        <dbReference type="Proteomes" id="UP000198683"/>
    </source>
</evidence>
<dbReference type="InterPro" id="IPR052902">
    <property type="entry name" value="ABC-2_transporter"/>
</dbReference>
<dbReference type="EMBL" id="FNFB01000041">
    <property type="protein sequence ID" value="SDM15112.1"/>
    <property type="molecule type" value="Genomic_DNA"/>
</dbReference>
<keyword evidence="2 6" id="KW-0812">Transmembrane</keyword>
<accession>A0A1G9QVQ5</accession>
<evidence type="ECO:0000256" key="3">
    <source>
        <dbReference type="ARBA" id="ARBA00022989"/>
    </source>
</evidence>
<feature type="transmembrane region" description="Helical" evidence="6">
    <location>
        <begin position="134"/>
        <end position="158"/>
    </location>
</feature>
<keyword evidence="6" id="KW-1003">Cell membrane</keyword>
<dbReference type="PANTHER" id="PTHR43027:SF2">
    <property type="entry name" value="TRANSPORT PERMEASE PROTEIN"/>
    <property type="match status" value="1"/>
</dbReference>
<dbReference type="InterPro" id="IPR000412">
    <property type="entry name" value="ABC_2_transport"/>
</dbReference>
<feature type="domain" description="ABC transmembrane type-2" evidence="7">
    <location>
        <begin position="17"/>
        <end position="244"/>
    </location>
</feature>
<dbReference type="PROSITE" id="PS51012">
    <property type="entry name" value="ABC_TM2"/>
    <property type="match status" value="1"/>
</dbReference>
<dbReference type="InterPro" id="IPR013525">
    <property type="entry name" value="ABC2_TM"/>
</dbReference>
<dbReference type="PANTHER" id="PTHR43027">
    <property type="entry name" value="DOXORUBICIN RESISTANCE ABC TRANSPORTER PERMEASE PROTEIN DRRC-RELATED"/>
    <property type="match status" value="1"/>
</dbReference>
<dbReference type="GO" id="GO:0043190">
    <property type="term" value="C:ATP-binding cassette (ABC) transporter complex"/>
    <property type="evidence" value="ECO:0007669"/>
    <property type="project" value="InterPro"/>
</dbReference>
<dbReference type="PRINTS" id="PR00164">
    <property type="entry name" value="ABC2TRNSPORT"/>
</dbReference>
<dbReference type="AlphaFoldDB" id="A0A1G9QVQ5"/>
<name>A0A1G9QVQ5_9ACTN</name>
<dbReference type="Proteomes" id="UP000198683">
    <property type="component" value="Unassembled WGS sequence"/>
</dbReference>
<organism evidence="8 9">
    <name type="scientific">Nonomuraea maritima</name>
    <dbReference type="NCBI Taxonomy" id="683260"/>
    <lineage>
        <taxon>Bacteria</taxon>
        <taxon>Bacillati</taxon>
        <taxon>Actinomycetota</taxon>
        <taxon>Actinomycetes</taxon>
        <taxon>Streptosporangiales</taxon>
        <taxon>Streptosporangiaceae</taxon>
        <taxon>Nonomuraea</taxon>
    </lineage>
</organism>
<dbReference type="Pfam" id="PF01061">
    <property type="entry name" value="ABC2_membrane"/>
    <property type="match status" value="1"/>
</dbReference>
<dbReference type="OrthoDB" id="3217868at2"/>
<gene>
    <name evidence="8" type="ORF">SAMN05421874_14113</name>
</gene>
<evidence type="ECO:0000259" key="7">
    <source>
        <dbReference type="PROSITE" id="PS51012"/>
    </source>
</evidence>
<proteinExistence type="inferred from homology"/>
<comment type="similarity">
    <text evidence="6">Belongs to the ABC-2 integral membrane protein family.</text>
</comment>
<feature type="transmembrane region" description="Helical" evidence="6">
    <location>
        <begin position="165"/>
        <end position="184"/>
    </location>
</feature>
<dbReference type="GO" id="GO:0140359">
    <property type="term" value="F:ABC-type transporter activity"/>
    <property type="evidence" value="ECO:0007669"/>
    <property type="project" value="InterPro"/>
</dbReference>
<protein>
    <recommendedName>
        <fullName evidence="6">Transport permease protein</fullName>
    </recommendedName>
</protein>
<feature type="transmembrane region" description="Helical" evidence="6">
    <location>
        <begin position="99"/>
        <end position="122"/>
    </location>
</feature>
<evidence type="ECO:0000256" key="6">
    <source>
        <dbReference type="RuleBase" id="RU361157"/>
    </source>
</evidence>
<feature type="transmembrane region" description="Helical" evidence="6">
    <location>
        <begin position="220"/>
        <end position="241"/>
    </location>
</feature>
<evidence type="ECO:0000256" key="4">
    <source>
        <dbReference type="ARBA" id="ARBA00023136"/>
    </source>
</evidence>
<keyword evidence="9" id="KW-1185">Reference proteome</keyword>
<keyword evidence="3 6" id="KW-1133">Transmembrane helix</keyword>
<keyword evidence="6" id="KW-0813">Transport</keyword>
<evidence type="ECO:0000256" key="2">
    <source>
        <dbReference type="ARBA" id="ARBA00022692"/>
    </source>
</evidence>
<keyword evidence="5" id="KW-0046">Antibiotic resistance</keyword>
<dbReference type="InterPro" id="IPR047817">
    <property type="entry name" value="ABC2_TM_bact-type"/>
</dbReference>
<feature type="transmembrane region" description="Helical" evidence="6">
    <location>
        <begin position="57"/>
        <end position="78"/>
    </location>
</feature>
<comment type="subcellular location">
    <subcellularLocation>
        <location evidence="6">Cell membrane</location>
        <topology evidence="6">Multi-pass membrane protein</topology>
    </subcellularLocation>
    <subcellularLocation>
        <location evidence="1">Membrane</location>
        <topology evidence="1">Multi-pass membrane protein</topology>
    </subcellularLocation>
</comment>
<keyword evidence="4 6" id="KW-0472">Membrane</keyword>
<dbReference type="PIRSF" id="PIRSF006648">
    <property type="entry name" value="DrrB"/>
    <property type="match status" value="1"/>
</dbReference>
<evidence type="ECO:0000256" key="5">
    <source>
        <dbReference type="ARBA" id="ARBA00023251"/>
    </source>
</evidence>
<dbReference type="RefSeq" id="WP_090773733.1">
    <property type="nucleotide sequence ID" value="NZ_FNFB01000041.1"/>
</dbReference>
<reference evidence="8 9" key="1">
    <citation type="submission" date="2016-10" db="EMBL/GenBank/DDBJ databases">
        <authorList>
            <person name="de Groot N.N."/>
        </authorList>
    </citation>
    <scope>NUCLEOTIDE SEQUENCE [LARGE SCALE GENOMIC DNA]</scope>
    <source>
        <strain evidence="8 9">CGMCC 4.5681</strain>
    </source>
</reference>
<sequence length="244" mass="26178">MRKVLFVEAKLLVREWPAALFTLALPVTLLLALGQIPDLRAADPDLGGQRSVDAQLPAQMILLALLTASFTVLPSALATYRERGMLRRMSATPVHPARVLGAQLVLNLGVAAVAAVAVIGSGRLVYGSRIPVQLFGFVLVFVLGAAAMMAIGLVIAAVARNGPTASAIGSLVMFPLLFVAGMWIPREIMPDVLRRISDYSVVGPFVNAMRDTWAGEWPQFPHLAVMVAGLVLFSGLAVRLFRWE</sequence>